<dbReference type="GO" id="GO:0005615">
    <property type="term" value="C:extracellular space"/>
    <property type="evidence" value="ECO:0007669"/>
    <property type="project" value="TreeGrafter"/>
</dbReference>
<reference evidence="6 7" key="1">
    <citation type="submission" date="2021-07" db="EMBL/GenBank/DDBJ databases">
        <authorList>
            <person name="Imarazene B."/>
            <person name="Zahm M."/>
            <person name="Klopp C."/>
            <person name="Cabau C."/>
            <person name="Beille S."/>
            <person name="Jouanno E."/>
            <person name="Castinel A."/>
            <person name="Lluch J."/>
            <person name="Gil L."/>
            <person name="Kuchtly C."/>
            <person name="Lopez Roques C."/>
            <person name="Donnadieu C."/>
            <person name="Parrinello H."/>
            <person name="Journot L."/>
            <person name="Du K."/>
            <person name="Schartl M."/>
            <person name="Retaux S."/>
            <person name="Guiguen Y."/>
        </authorList>
    </citation>
    <scope>NUCLEOTIDE SEQUENCE [LARGE SCALE GENOMIC DNA]</scope>
    <source>
        <strain evidence="6">Pach_M1</strain>
        <tissue evidence="6">Testis</tissue>
    </source>
</reference>
<organism evidence="6 7">
    <name type="scientific">Astyanax mexicanus</name>
    <name type="common">Blind cave fish</name>
    <name type="synonym">Astyanax fasciatus mexicanus</name>
    <dbReference type="NCBI Taxonomy" id="7994"/>
    <lineage>
        <taxon>Eukaryota</taxon>
        <taxon>Metazoa</taxon>
        <taxon>Chordata</taxon>
        <taxon>Craniata</taxon>
        <taxon>Vertebrata</taxon>
        <taxon>Euteleostomi</taxon>
        <taxon>Actinopterygii</taxon>
        <taxon>Neopterygii</taxon>
        <taxon>Teleostei</taxon>
        <taxon>Ostariophysi</taxon>
        <taxon>Characiformes</taxon>
        <taxon>Characoidei</taxon>
        <taxon>Acestrorhamphidae</taxon>
        <taxon>Acestrorhamphinae</taxon>
        <taxon>Astyanax</taxon>
    </lineage>
</organism>
<feature type="non-terminal residue" evidence="6">
    <location>
        <position position="303"/>
    </location>
</feature>
<dbReference type="EMBL" id="JAICCE010000019">
    <property type="protein sequence ID" value="KAG9264319.1"/>
    <property type="molecule type" value="Genomic_DNA"/>
</dbReference>
<evidence type="ECO:0000256" key="5">
    <source>
        <dbReference type="ARBA" id="ARBA00023157"/>
    </source>
</evidence>
<protein>
    <submittedName>
        <fullName evidence="6">Meteorin-like protein isoform X1</fullName>
    </submittedName>
</protein>
<proteinExistence type="inferred from homology"/>
<comment type="subcellular location">
    <subcellularLocation>
        <location evidence="1">Secreted</location>
    </subcellularLocation>
</comment>
<evidence type="ECO:0000256" key="3">
    <source>
        <dbReference type="ARBA" id="ARBA00022525"/>
    </source>
</evidence>
<evidence type="ECO:0000256" key="1">
    <source>
        <dbReference type="ARBA" id="ARBA00004613"/>
    </source>
</evidence>
<evidence type="ECO:0000256" key="4">
    <source>
        <dbReference type="ARBA" id="ARBA00022729"/>
    </source>
</evidence>
<dbReference type="AlphaFoldDB" id="A0A8T2KZN0"/>
<gene>
    <name evidence="6" type="primary">METRNL</name>
    <name evidence="6" type="ORF">AMEX_G22583</name>
</gene>
<sequence length="303" mass="33625">CIILVSDYSKTRVQIEMSHKGIGILQFWGSLCFLWFCTADMCSWTGSCVFGSGLVRDPLSGPVQQVRLRCSAGSVRWLFPRLALRLLLNPNVASSRPAALCIKATRASRGAAVYVERAGELELLMEDGGRPEQVHCISTDGAQGAAVFLQANPQSDYRRRAVGFRYELLQEKSTTSRAACRPCNDSEILQAICSSDFVVRGSIRNVSHHPERQTSVIEVVEAQVYRQRSGVFEREPVVSGHWHGHIRTPLQCHVKAGPGQFLFTGDEHFGEALLSCAPRFRDFIKLYHSASASQNIPCDFSLH</sequence>
<dbReference type="Proteomes" id="UP000752171">
    <property type="component" value="Unassembled WGS sequence"/>
</dbReference>
<evidence type="ECO:0000256" key="2">
    <source>
        <dbReference type="ARBA" id="ARBA00005669"/>
    </source>
</evidence>
<keyword evidence="5" id="KW-1015">Disulfide bond</keyword>
<dbReference type="GO" id="GO:0005179">
    <property type="term" value="F:hormone activity"/>
    <property type="evidence" value="ECO:0007669"/>
    <property type="project" value="TreeGrafter"/>
</dbReference>
<keyword evidence="3" id="KW-0964">Secreted</keyword>
<name>A0A8T2KZN0_ASTMX</name>
<accession>A0A8T2KZN0</accession>
<dbReference type="PANTHER" id="PTHR28593">
    <property type="entry name" value="METEORIN-LIKE PROTEIN"/>
    <property type="match status" value="1"/>
</dbReference>
<dbReference type="PANTHER" id="PTHR28593:SF4">
    <property type="entry name" value="METEORIN-LIKE PROTEIN"/>
    <property type="match status" value="1"/>
</dbReference>
<evidence type="ECO:0000313" key="6">
    <source>
        <dbReference type="EMBL" id="KAG9264319.1"/>
    </source>
</evidence>
<comment type="caution">
    <text evidence="6">The sequence shown here is derived from an EMBL/GenBank/DDBJ whole genome shotgun (WGS) entry which is preliminary data.</text>
</comment>
<keyword evidence="4" id="KW-0732">Signal</keyword>
<evidence type="ECO:0000313" key="7">
    <source>
        <dbReference type="Proteomes" id="UP000752171"/>
    </source>
</evidence>
<comment type="similarity">
    <text evidence="2">Belongs to the meteorin family.</text>
</comment>
<dbReference type="InterPro" id="IPR051998">
    <property type="entry name" value="Meteorin-like"/>
</dbReference>